<dbReference type="EMBL" id="JYDH01005739">
    <property type="protein sequence ID" value="KRY02852.1"/>
    <property type="molecule type" value="Genomic_DNA"/>
</dbReference>
<comment type="caution">
    <text evidence="1">The sequence shown here is derived from an EMBL/GenBank/DDBJ whole genome shotgun (WGS) entry which is preliminary data.</text>
</comment>
<organism evidence="1 2">
    <name type="scientific">Trichinella spiralis</name>
    <name type="common">Trichina worm</name>
    <dbReference type="NCBI Taxonomy" id="6334"/>
    <lineage>
        <taxon>Eukaryota</taxon>
        <taxon>Metazoa</taxon>
        <taxon>Ecdysozoa</taxon>
        <taxon>Nematoda</taxon>
        <taxon>Enoplea</taxon>
        <taxon>Dorylaimia</taxon>
        <taxon>Trichinellida</taxon>
        <taxon>Trichinellidae</taxon>
        <taxon>Trichinella</taxon>
    </lineage>
</organism>
<dbReference type="InParanoid" id="A0A0V0YR68"/>
<dbReference type="Proteomes" id="UP000054776">
    <property type="component" value="Unassembled WGS sequence"/>
</dbReference>
<evidence type="ECO:0000313" key="2">
    <source>
        <dbReference type="Proteomes" id="UP000054776"/>
    </source>
</evidence>
<keyword evidence="2" id="KW-1185">Reference proteome</keyword>
<reference evidence="1 2" key="1">
    <citation type="submission" date="2015-01" db="EMBL/GenBank/DDBJ databases">
        <title>Evolution of Trichinella species and genotypes.</title>
        <authorList>
            <person name="Korhonen P.K."/>
            <person name="Edoardo P."/>
            <person name="Giuseppe L.R."/>
            <person name="Gasser R.B."/>
        </authorList>
    </citation>
    <scope>NUCLEOTIDE SEQUENCE [LARGE SCALE GENOMIC DNA]</scope>
    <source>
        <strain evidence="1">ISS3</strain>
    </source>
</reference>
<accession>A0A0V0YR68</accession>
<protein>
    <submittedName>
        <fullName evidence="1">Uncharacterized protein</fullName>
    </submittedName>
</protein>
<sequence length="46" mass="5435">MPESTTVRLRLSPVVFNYGRSGTVRSTAMKRIMRRWDHQRNVFAII</sequence>
<evidence type="ECO:0000313" key="1">
    <source>
        <dbReference type="EMBL" id="KRY02852.1"/>
    </source>
</evidence>
<proteinExistence type="predicted"/>
<dbReference type="AlphaFoldDB" id="A0A0V0YR68"/>
<gene>
    <name evidence="1" type="ORF">T01_15721</name>
</gene>
<name>A0A0V0YR68_TRISP</name>